<feature type="domain" description="J" evidence="2">
    <location>
        <begin position="9"/>
        <end position="79"/>
    </location>
</feature>
<dbReference type="GO" id="GO:0003676">
    <property type="term" value="F:nucleic acid binding"/>
    <property type="evidence" value="ECO:0007669"/>
    <property type="project" value="InterPro"/>
</dbReference>
<protein>
    <recommendedName>
        <fullName evidence="2">J domain-containing protein</fullName>
    </recommendedName>
</protein>
<dbReference type="SUPFAM" id="SSF46565">
    <property type="entry name" value="Chaperone J-domain"/>
    <property type="match status" value="1"/>
</dbReference>
<dbReference type="SUPFAM" id="SSF54928">
    <property type="entry name" value="RNA-binding domain, RBD"/>
    <property type="match status" value="1"/>
</dbReference>
<comment type="caution">
    <text evidence="3">The sequence shown here is derived from an EMBL/GenBank/DDBJ whole genome shotgun (WGS) entry which is preliminary data.</text>
</comment>
<dbReference type="PANTHER" id="PTHR45098">
    <property type="entry name" value="DNAJ DOMAIN CONTAINING PROTEIN, EXPRESSED"/>
    <property type="match status" value="1"/>
</dbReference>
<sequence>MDLPSLQTDHYTILGLPSGEEGSKLTIQEINKAYKQKALILHPDKNPNDPNSHEKFTQLKSSYEILKHESSRKLFDDLLKIRREKVVRDRQLDAKRRRMVSDLEQRERASFSAVDPERETKAKEEKILRKLDEEVKKIREMLAKKNKGGEDNDLKRDNNGGSFGPKVELDKSRVLKVSWEKGVGGDYTAVRLRELFREFGEVEDVVIRKKRSALIVMDSKEGVAAATGVLIGDLSNPLLVLPLQPASTIPGVRAQEPVANNDGQPVGSVVGAGYQAFENSVLEKLKKAAQKQK</sequence>
<dbReference type="PANTHER" id="PTHR45098:SF1">
    <property type="entry name" value="DNAJ DOMAIN CONTAINING PROTEIN, EXPRESSED"/>
    <property type="match status" value="1"/>
</dbReference>
<organism evidence="3 4">
    <name type="scientific">Saponaria officinalis</name>
    <name type="common">Common soapwort</name>
    <name type="synonym">Lychnis saponaria</name>
    <dbReference type="NCBI Taxonomy" id="3572"/>
    <lineage>
        <taxon>Eukaryota</taxon>
        <taxon>Viridiplantae</taxon>
        <taxon>Streptophyta</taxon>
        <taxon>Embryophyta</taxon>
        <taxon>Tracheophyta</taxon>
        <taxon>Spermatophyta</taxon>
        <taxon>Magnoliopsida</taxon>
        <taxon>eudicotyledons</taxon>
        <taxon>Gunneridae</taxon>
        <taxon>Pentapetalae</taxon>
        <taxon>Caryophyllales</taxon>
        <taxon>Caryophyllaceae</taxon>
        <taxon>Caryophylleae</taxon>
        <taxon>Saponaria</taxon>
    </lineage>
</organism>
<feature type="compositionally biased region" description="Basic and acidic residues" evidence="1">
    <location>
        <begin position="144"/>
        <end position="158"/>
    </location>
</feature>
<dbReference type="Gene3D" id="1.10.287.110">
    <property type="entry name" value="DnaJ domain"/>
    <property type="match status" value="1"/>
</dbReference>
<evidence type="ECO:0000256" key="1">
    <source>
        <dbReference type="SAM" id="MobiDB-lite"/>
    </source>
</evidence>
<reference evidence="3" key="1">
    <citation type="submission" date="2024-03" db="EMBL/GenBank/DDBJ databases">
        <title>WGS assembly of Saponaria officinalis var. Norfolk2.</title>
        <authorList>
            <person name="Jenkins J."/>
            <person name="Shu S."/>
            <person name="Grimwood J."/>
            <person name="Barry K."/>
            <person name="Goodstein D."/>
            <person name="Schmutz J."/>
            <person name="Leebens-Mack J."/>
            <person name="Osbourn A."/>
        </authorList>
    </citation>
    <scope>NUCLEOTIDE SEQUENCE [LARGE SCALE GENOMIC DNA]</scope>
    <source>
        <strain evidence="3">JIC</strain>
    </source>
</reference>
<dbReference type="SMART" id="SM00271">
    <property type="entry name" value="DnaJ"/>
    <property type="match status" value="1"/>
</dbReference>
<evidence type="ECO:0000313" key="3">
    <source>
        <dbReference type="EMBL" id="KAK9666756.1"/>
    </source>
</evidence>
<dbReference type="CDD" id="cd06257">
    <property type="entry name" value="DnaJ"/>
    <property type="match status" value="1"/>
</dbReference>
<dbReference type="InterPro" id="IPR034254">
    <property type="entry name" value="DNAJC17_RRM"/>
</dbReference>
<evidence type="ECO:0000313" key="4">
    <source>
        <dbReference type="Proteomes" id="UP001443914"/>
    </source>
</evidence>
<dbReference type="EMBL" id="JBDFQZ010000014">
    <property type="protein sequence ID" value="KAK9666756.1"/>
    <property type="molecule type" value="Genomic_DNA"/>
</dbReference>
<dbReference type="InterPro" id="IPR036869">
    <property type="entry name" value="J_dom_sf"/>
</dbReference>
<dbReference type="CDD" id="cd12429">
    <property type="entry name" value="RRM_DNAJC17"/>
    <property type="match status" value="1"/>
</dbReference>
<dbReference type="Gene3D" id="3.30.70.330">
    <property type="match status" value="1"/>
</dbReference>
<proteinExistence type="predicted"/>
<accession>A0AAW1GSM2</accession>
<name>A0AAW1GSM2_SAPOF</name>
<dbReference type="InterPro" id="IPR035979">
    <property type="entry name" value="RBD_domain_sf"/>
</dbReference>
<dbReference type="PRINTS" id="PR00625">
    <property type="entry name" value="JDOMAIN"/>
</dbReference>
<dbReference type="InterPro" id="IPR001623">
    <property type="entry name" value="DnaJ_domain"/>
</dbReference>
<dbReference type="Proteomes" id="UP001443914">
    <property type="component" value="Unassembled WGS sequence"/>
</dbReference>
<keyword evidence="4" id="KW-1185">Reference proteome</keyword>
<feature type="region of interest" description="Disordered" evidence="1">
    <location>
        <begin position="144"/>
        <end position="165"/>
    </location>
</feature>
<dbReference type="PROSITE" id="PS50076">
    <property type="entry name" value="DNAJ_2"/>
    <property type="match status" value="1"/>
</dbReference>
<dbReference type="InterPro" id="IPR012677">
    <property type="entry name" value="Nucleotide-bd_a/b_plait_sf"/>
</dbReference>
<dbReference type="AlphaFoldDB" id="A0AAW1GSM2"/>
<dbReference type="Pfam" id="PF00226">
    <property type="entry name" value="DnaJ"/>
    <property type="match status" value="1"/>
</dbReference>
<evidence type="ECO:0000259" key="2">
    <source>
        <dbReference type="PROSITE" id="PS50076"/>
    </source>
</evidence>
<gene>
    <name evidence="3" type="ORF">RND81_14G209000</name>
</gene>